<evidence type="ECO:0000313" key="3">
    <source>
        <dbReference type="Proteomes" id="UP000217257"/>
    </source>
</evidence>
<evidence type="ECO:0008006" key="4">
    <source>
        <dbReference type="Google" id="ProtNLM"/>
    </source>
</evidence>
<organism evidence="2 3">
    <name type="scientific">Cystobacter fuscus</name>
    <dbReference type="NCBI Taxonomy" id="43"/>
    <lineage>
        <taxon>Bacteria</taxon>
        <taxon>Pseudomonadati</taxon>
        <taxon>Myxococcota</taxon>
        <taxon>Myxococcia</taxon>
        <taxon>Myxococcales</taxon>
        <taxon>Cystobacterineae</taxon>
        <taxon>Archangiaceae</taxon>
        <taxon>Cystobacter</taxon>
    </lineage>
</organism>
<evidence type="ECO:0000313" key="2">
    <source>
        <dbReference type="EMBL" id="ATB41398.1"/>
    </source>
</evidence>
<reference evidence="2 3" key="1">
    <citation type="submission" date="2017-06" db="EMBL/GenBank/DDBJ databases">
        <title>Sequencing and comparative analysis of myxobacterial genomes.</title>
        <authorList>
            <person name="Rupp O."/>
            <person name="Goesmann A."/>
            <person name="Sogaard-Andersen L."/>
        </authorList>
    </citation>
    <scope>NUCLEOTIDE SEQUENCE [LARGE SCALE GENOMIC DNA]</scope>
    <source>
        <strain evidence="2 3">DSM 52655</strain>
    </source>
</reference>
<protein>
    <recommendedName>
        <fullName evidence="4">Peptidase C58 YopT-type domain-containing protein</fullName>
    </recommendedName>
</protein>
<proteinExistence type="predicted"/>
<sequence length="374" mass="41318">MPRRLGDSPPPMMRPSVGPARQSHSTGPASQVARQPSAPPTPTTPPRPSSQFDARGPAHSPVAHNSRSPSPQQQAAYNTRTDTLRYSSKSRSPSPADAAHQRPWPISQHVQQVTQQVLLDVPDAKLTQYIDQSSHPYVQQNGGVCSAMTLHWIDQSSQHSSPSEASAHFGKTLNNNINDIISDQQHIETEISSLSNKLNHAENYLDTVLTQEQQTINQKKKLAKEGKLSPEGLQDLEKHRQWFRSELAGVKQAMAETSAKQQELKSNLGAGLPHTNMANKEPLNPDTFGEHVAELIGGNNGFYRLSFNGAEGEHGHVVGLQVSHDTGEYKYMDPNTGEFRMNDPTDMLNVAILHANKLNYHKDYSSFSLDHYAH</sequence>
<accession>A0A250JCU6</accession>
<name>A0A250JCU6_9BACT</name>
<dbReference type="KEGG" id="cfus:CYFUS_006864"/>
<gene>
    <name evidence="2" type="ORF">CYFUS_006864</name>
</gene>
<dbReference type="EMBL" id="CP022098">
    <property type="protein sequence ID" value="ATB41398.1"/>
    <property type="molecule type" value="Genomic_DNA"/>
</dbReference>
<evidence type="ECO:0000256" key="1">
    <source>
        <dbReference type="SAM" id="MobiDB-lite"/>
    </source>
</evidence>
<dbReference type="AlphaFoldDB" id="A0A250JCU6"/>
<dbReference type="Gene3D" id="3.90.70.20">
    <property type="match status" value="1"/>
</dbReference>
<feature type="compositionally biased region" description="Pro residues" evidence="1">
    <location>
        <begin position="37"/>
        <end position="48"/>
    </location>
</feature>
<feature type="compositionally biased region" description="Polar residues" evidence="1">
    <location>
        <begin position="63"/>
        <end position="93"/>
    </location>
</feature>
<feature type="region of interest" description="Disordered" evidence="1">
    <location>
        <begin position="1"/>
        <end position="101"/>
    </location>
</feature>
<dbReference type="Proteomes" id="UP000217257">
    <property type="component" value="Chromosome"/>
</dbReference>